<organism evidence="1 2">
    <name type="scientific">Trichinella britovi</name>
    <name type="common">Parasitic roundworm</name>
    <dbReference type="NCBI Taxonomy" id="45882"/>
    <lineage>
        <taxon>Eukaryota</taxon>
        <taxon>Metazoa</taxon>
        <taxon>Ecdysozoa</taxon>
        <taxon>Nematoda</taxon>
        <taxon>Enoplea</taxon>
        <taxon>Dorylaimia</taxon>
        <taxon>Trichinellida</taxon>
        <taxon>Trichinellidae</taxon>
        <taxon>Trichinella</taxon>
    </lineage>
</organism>
<reference evidence="1 2" key="1">
    <citation type="submission" date="2015-01" db="EMBL/GenBank/DDBJ databases">
        <title>Evolution of Trichinella species and genotypes.</title>
        <authorList>
            <person name="Korhonen P.K."/>
            <person name="Edoardo P."/>
            <person name="Giuseppe L.R."/>
            <person name="Gasser R.B."/>
        </authorList>
    </citation>
    <scope>NUCLEOTIDE SEQUENCE [LARGE SCALE GENOMIC DNA]</scope>
    <source>
        <strain evidence="1">ISS120</strain>
    </source>
</reference>
<evidence type="ECO:0000313" key="1">
    <source>
        <dbReference type="EMBL" id="KRY04383.1"/>
    </source>
</evidence>
<sequence>MNSKGKNKETMNKHAYLVSSANDRVVRNFYDATDA</sequence>
<feature type="non-terminal residue" evidence="1">
    <location>
        <position position="35"/>
    </location>
</feature>
<dbReference type="EMBL" id="JYDI01005705">
    <property type="protein sequence ID" value="KRY04383.1"/>
    <property type="molecule type" value="Genomic_DNA"/>
</dbReference>
<evidence type="ECO:0000313" key="2">
    <source>
        <dbReference type="Proteomes" id="UP000054653"/>
    </source>
</evidence>
<keyword evidence="2" id="KW-1185">Reference proteome</keyword>
<accession>A0A0V0YVQ3</accession>
<protein>
    <submittedName>
        <fullName evidence="1">Uncharacterized protein</fullName>
    </submittedName>
</protein>
<comment type="caution">
    <text evidence="1">The sequence shown here is derived from an EMBL/GenBank/DDBJ whole genome shotgun (WGS) entry which is preliminary data.</text>
</comment>
<dbReference type="AlphaFoldDB" id="A0A0V0YVQ3"/>
<dbReference type="Proteomes" id="UP000054653">
    <property type="component" value="Unassembled WGS sequence"/>
</dbReference>
<proteinExistence type="predicted"/>
<gene>
    <name evidence="1" type="ORF">T03_1447</name>
</gene>
<name>A0A0V0YVQ3_TRIBR</name>
<dbReference type="OrthoDB" id="10399538at2759"/>